<proteinExistence type="predicted"/>
<comment type="caution">
    <text evidence="3">The sequence shown here is derived from an EMBL/GenBank/DDBJ whole genome shotgun (WGS) entry which is preliminary data.</text>
</comment>
<feature type="compositionally biased region" description="Polar residues" evidence="1">
    <location>
        <begin position="196"/>
        <end position="210"/>
    </location>
</feature>
<protein>
    <recommendedName>
        <fullName evidence="5">Peroxin 26</fullName>
    </recommendedName>
</protein>
<gene>
    <name evidence="3" type="ORF">NA57DRAFT_36731</name>
</gene>
<dbReference type="OrthoDB" id="3981028at2759"/>
<reference evidence="3" key="1">
    <citation type="journal article" date="2020" name="Stud. Mycol.">
        <title>101 Dothideomycetes genomes: a test case for predicting lifestyles and emergence of pathogens.</title>
        <authorList>
            <person name="Haridas S."/>
            <person name="Albert R."/>
            <person name="Binder M."/>
            <person name="Bloem J."/>
            <person name="Labutti K."/>
            <person name="Salamov A."/>
            <person name="Andreopoulos B."/>
            <person name="Baker S."/>
            <person name="Barry K."/>
            <person name="Bills G."/>
            <person name="Bluhm B."/>
            <person name="Cannon C."/>
            <person name="Castanera R."/>
            <person name="Culley D."/>
            <person name="Daum C."/>
            <person name="Ezra D."/>
            <person name="Gonzalez J."/>
            <person name="Henrissat B."/>
            <person name="Kuo A."/>
            <person name="Liang C."/>
            <person name="Lipzen A."/>
            <person name="Lutzoni F."/>
            <person name="Magnuson J."/>
            <person name="Mondo S."/>
            <person name="Nolan M."/>
            <person name="Ohm R."/>
            <person name="Pangilinan J."/>
            <person name="Park H.-J."/>
            <person name="Ramirez L."/>
            <person name="Alfaro M."/>
            <person name="Sun H."/>
            <person name="Tritt A."/>
            <person name="Yoshinaga Y."/>
            <person name="Zwiers L.-H."/>
            <person name="Turgeon B."/>
            <person name="Goodwin S."/>
            <person name="Spatafora J."/>
            <person name="Crous P."/>
            <person name="Grigoriev I."/>
        </authorList>
    </citation>
    <scope>NUCLEOTIDE SEQUENCE</scope>
    <source>
        <strain evidence="3">CBS 133067</strain>
    </source>
</reference>
<feature type="compositionally biased region" description="Polar residues" evidence="1">
    <location>
        <begin position="26"/>
        <end position="37"/>
    </location>
</feature>
<accession>A0A9P4M7I8</accession>
<feature type="transmembrane region" description="Helical" evidence="2">
    <location>
        <begin position="412"/>
        <end position="428"/>
    </location>
</feature>
<feature type="region of interest" description="Disordered" evidence="1">
    <location>
        <begin position="196"/>
        <end position="227"/>
    </location>
</feature>
<evidence type="ECO:0000256" key="2">
    <source>
        <dbReference type="SAM" id="Phobius"/>
    </source>
</evidence>
<feature type="compositionally biased region" description="Low complexity" evidence="1">
    <location>
        <begin position="211"/>
        <end position="224"/>
    </location>
</feature>
<organism evidence="3 4">
    <name type="scientific">Rhizodiscina lignyota</name>
    <dbReference type="NCBI Taxonomy" id="1504668"/>
    <lineage>
        <taxon>Eukaryota</taxon>
        <taxon>Fungi</taxon>
        <taxon>Dikarya</taxon>
        <taxon>Ascomycota</taxon>
        <taxon>Pezizomycotina</taxon>
        <taxon>Dothideomycetes</taxon>
        <taxon>Pleosporomycetidae</taxon>
        <taxon>Aulographales</taxon>
        <taxon>Rhizodiscinaceae</taxon>
        <taxon>Rhizodiscina</taxon>
    </lineage>
</organism>
<feature type="compositionally biased region" description="Basic and acidic residues" evidence="1">
    <location>
        <begin position="276"/>
        <end position="330"/>
    </location>
</feature>
<dbReference type="Proteomes" id="UP000799772">
    <property type="component" value="Unassembled WGS sequence"/>
</dbReference>
<keyword evidence="4" id="KW-1185">Reference proteome</keyword>
<feature type="region of interest" description="Disordered" evidence="1">
    <location>
        <begin position="276"/>
        <end position="379"/>
    </location>
</feature>
<keyword evidence="2" id="KW-0472">Membrane</keyword>
<name>A0A9P4M7I8_9PEZI</name>
<dbReference type="EMBL" id="ML978124">
    <property type="protein sequence ID" value="KAF2100483.1"/>
    <property type="molecule type" value="Genomic_DNA"/>
</dbReference>
<feature type="compositionally biased region" description="Polar residues" evidence="1">
    <location>
        <begin position="67"/>
        <end position="88"/>
    </location>
</feature>
<feature type="region of interest" description="Disordered" evidence="1">
    <location>
        <begin position="1"/>
        <end position="37"/>
    </location>
</feature>
<evidence type="ECO:0000313" key="3">
    <source>
        <dbReference type="EMBL" id="KAF2100483.1"/>
    </source>
</evidence>
<keyword evidence="2" id="KW-1133">Transmembrane helix</keyword>
<evidence type="ECO:0000313" key="4">
    <source>
        <dbReference type="Proteomes" id="UP000799772"/>
    </source>
</evidence>
<evidence type="ECO:0000256" key="1">
    <source>
        <dbReference type="SAM" id="MobiDB-lite"/>
    </source>
</evidence>
<feature type="region of interest" description="Disordered" evidence="1">
    <location>
        <begin position="62"/>
        <end position="92"/>
    </location>
</feature>
<evidence type="ECO:0008006" key="5">
    <source>
        <dbReference type="Google" id="ProtNLM"/>
    </source>
</evidence>
<keyword evidence="2" id="KW-0812">Transmembrane</keyword>
<dbReference type="AlphaFoldDB" id="A0A9P4M7I8"/>
<sequence length="460" mass="51702">MPTYTDPSEPASDGPLYSSISSLSSNPATQRQQASNIAKSYRQAAQLFLTRRLPEALSTIEPVIAPQQGNQDGTATGSDGSGQETESTAAPIASASRGTRIKVWSFYLTFLNAVVDLGPEEGKHAFGSTKWKALVAKARDGTVWEDVVRNGYNGIEGEVDPDVVVNLATLLLTHSPSQKLNQSRLETYLSATSTPTFSISSSQVSGPTLQRRSSNSSHHNGTSTPRDLNTRLKLLELYTLHILPRNQEWQYAREFIMMSEVLDDERKETFLHALHNLREESEQSEQREQELAREREEQLEAQRQREEEIRKQEEERDRERRRKEEEERKRPPSRRQNGATNARPAEVPGPTDHGRRLTSPPSRHRPNQPSRTPAKRSITASQGIYRRAAALVAAIQSAITGTAQSVSSNPMAFLRAFLFLLAFVLAFARAEVRERVKRWVMDAWDRIRRTIGMGVKVSYI</sequence>